<keyword evidence="1" id="KW-0732">Signal</keyword>
<sequence>MKSVFKALFLSCVPLLFSVITAQQSTATPTRVLKTDCIWSGNNGKLFKQKCSIYGNSSAGFGTTFRLTWEDGLKTVIHAKPGDSQFLTPESKRRVETHGTFEFDRMLLPRQIHIEGLGLIVVTYKDYSVSRKYVGK</sequence>
<reference evidence="2" key="1">
    <citation type="submission" date="2020-10" db="EMBL/GenBank/DDBJ databases">
        <authorList>
            <person name="Castelo-Branco R."/>
            <person name="Eusebio N."/>
            <person name="Adriana R."/>
            <person name="Vieira A."/>
            <person name="Brugerolle De Fraissinette N."/>
            <person name="Rezende De Castro R."/>
            <person name="Schneider M.P."/>
            <person name="Vasconcelos V."/>
            <person name="Leao P.N."/>
        </authorList>
    </citation>
    <scope>NUCLEOTIDE SEQUENCE</scope>
    <source>
        <strain evidence="2">LEGE 11480</strain>
    </source>
</reference>
<dbReference type="AlphaFoldDB" id="A0A928VNJ9"/>
<proteinExistence type="predicted"/>
<dbReference type="Proteomes" id="UP000625316">
    <property type="component" value="Unassembled WGS sequence"/>
</dbReference>
<name>A0A928VNJ9_9CYAN</name>
<feature type="signal peptide" evidence="1">
    <location>
        <begin position="1"/>
        <end position="22"/>
    </location>
</feature>
<evidence type="ECO:0000256" key="1">
    <source>
        <dbReference type="SAM" id="SignalP"/>
    </source>
</evidence>
<dbReference type="RefSeq" id="WP_264326633.1">
    <property type="nucleotide sequence ID" value="NZ_JADEXQ010000076.1"/>
</dbReference>
<protein>
    <submittedName>
        <fullName evidence="2">Uncharacterized protein</fullName>
    </submittedName>
</protein>
<gene>
    <name evidence="2" type="ORF">IQ266_18895</name>
</gene>
<accession>A0A928VNJ9</accession>
<organism evidence="2 3">
    <name type="scientific">Romeriopsis navalis LEGE 11480</name>
    <dbReference type="NCBI Taxonomy" id="2777977"/>
    <lineage>
        <taxon>Bacteria</taxon>
        <taxon>Bacillati</taxon>
        <taxon>Cyanobacteriota</taxon>
        <taxon>Cyanophyceae</taxon>
        <taxon>Leptolyngbyales</taxon>
        <taxon>Leptolyngbyaceae</taxon>
        <taxon>Romeriopsis</taxon>
        <taxon>Romeriopsis navalis</taxon>
    </lineage>
</organism>
<evidence type="ECO:0000313" key="2">
    <source>
        <dbReference type="EMBL" id="MBE9031806.1"/>
    </source>
</evidence>
<comment type="caution">
    <text evidence="2">The sequence shown here is derived from an EMBL/GenBank/DDBJ whole genome shotgun (WGS) entry which is preliminary data.</text>
</comment>
<keyword evidence="3" id="KW-1185">Reference proteome</keyword>
<evidence type="ECO:0000313" key="3">
    <source>
        <dbReference type="Proteomes" id="UP000625316"/>
    </source>
</evidence>
<dbReference type="EMBL" id="JADEXQ010000076">
    <property type="protein sequence ID" value="MBE9031806.1"/>
    <property type="molecule type" value="Genomic_DNA"/>
</dbReference>
<feature type="chain" id="PRO_5037748732" evidence="1">
    <location>
        <begin position="23"/>
        <end position="136"/>
    </location>
</feature>